<dbReference type="SUPFAM" id="SSF54637">
    <property type="entry name" value="Thioesterase/thiol ester dehydrase-isomerase"/>
    <property type="match status" value="1"/>
</dbReference>
<reference evidence="10" key="1">
    <citation type="submission" date="2016-10" db="EMBL/GenBank/DDBJ databases">
        <authorList>
            <person name="Varghese N."/>
            <person name="Submissions S."/>
        </authorList>
    </citation>
    <scope>NUCLEOTIDE SEQUENCE [LARGE SCALE GENOMIC DNA]</scope>
    <source>
        <strain evidence="10">DSM 18887</strain>
    </source>
</reference>
<evidence type="ECO:0000256" key="6">
    <source>
        <dbReference type="ARBA" id="ARBA00040062"/>
    </source>
</evidence>
<comment type="similarity">
    <text evidence="4">Belongs to the YigI thioesterase family.</text>
</comment>
<dbReference type="NCBIfam" id="TIGR00369">
    <property type="entry name" value="unchar_dom_1"/>
    <property type="match status" value="1"/>
</dbReference>
<evidence type="ECO:0000256" key="4">
    <source>
        <dbReference type="ARBA" id="ARBA00038381"/>
    </source>
</evidence>
<dbReference type="RefSeq" id="WP_091358190.1">
    <property type="nucleotide sequence ID" value="NZ_AP025284.1"/>
</dbReference>
<comment type="catalytic activity">
    <reaction evidence="3">
        <text>a long-chain fatty acyl-CoA + H2O = a long-chain fatty acid + CoA + H(+)</text>
        <dbReference type="Rhea" id="RHEA:67680"/>
        <dbReference type="ChEBI" id="CHEBI:15377"/>
        <dbReference type="ChEBI" id="CHEBI:15378"/>
        <dbReference type="ChEBI" id="CHEBI:57287"/>
        <dbReference type="ChEBI" id="CHEBI:57560"/>
        <dbReference type="ChEBI" id="CHEBI:83139"/>
    </reaction>
</comment>
<dbReference type="OrthoDB" id="4565299at2"/>
<comment type="catalytic activity">
    <reaction evidence="2">
        <text>a fatty acyl-CoA + H2O = a fatty acid + CoA + H(+)</text>
        <dbReference type="Rhea" id="RHEA:16781"/>
        <dbReference type="ChEBI" id="CHEBI:15377"/>
        <dbReference type="ChEBI" id="CHEBI:15378"/>
        <dbReference type="ChEBI" id="CHEBI:28868"/>
        <dbReference type="ChEBI" id="CHEBI:57287"/>
        <dbReference type="ChEBI" id="CHEBI:77636"/>
        <dbReference type="EC" id="3.1.2.20"/>
    </reaction>
</comment>
<evidence type="ECO:0000256" key="7">
    <source>
        <dbReference type="ARBA" id="ARBA00048062"/>
    </source>
</evidence>
<dbReference type="InterPro" id="IPR003736">
    <property type="entry name" value="PAAI_dom"/>
</dbReference>
<name>A0A1H9HZU1_9GAMM</name>
<evidence type="ECO:0000256" key="5">
    <source>
        <dbReference type="ARBA" id="ARBA00038894"/>
    </source>
</evidence>
<evidence type="ECO:0000256" key="2">
    <source>
        <dbReference type="ARBA" id="ARBA00035880"/>
    </source>
</evidence>
<comment type="catalytic activity">
    <reaction evidence="7">
        <text>a medium-chain fatty acyl-CoA + H2O = a medium-chain fatty acid + CoA + H(+)</text>
        <dbReference type="Rhea" id="RHEA:68184"/>
        <dbReference type="ChEBI" id="CHEBI:15377"/>
        <dbReference type="ChEBI" id="CHEBI:15378"/>
        <dbReference type="ChEBI" id="CHEBI:57287"/>
        <dbReference type="ChEBI" id="CHEBI:59558"/>
        <dbReference type="ChEBI" id="CHEBI:90546"/>
    </reaction>
</comment>
<dbReference type="GO" id="GO:0047617">
    <property type="term" value="F:fatty acyl-CoA hydrolase activity"/>
    <property type="evidence" value="ECO:0007669"/>
    <property type="project" value="UniProtKB-EC"/>
</dbReference>
<evidence type="ECO:0000313" key="9">
    <source>
        <dbReference type="EMBL" id="SEQ67685.1"/>
    </source>
</evidence>
<feature type="domain" description="Thioesterase" evidence="8">
    <location>
        <begin position="63"/>
        <end position="135"/>
    </location>
</feature>
<dbReference type="EC" id="3.1.2.20" evidence="5"/>
<evidence type="ECO:0000259" key="8">
    <source>
        <dbReference type="Pfam" id="PF03061"/>
    </source>
</evidence>
<dbReference type="CDD" id="cd03443">
    <property type="entry name" value="PaaI_thioesterase"/>
    <property type="match status" value="1"/>
</dbReference>
<evidence type="ECO:0000256" key="1">
    <source>
        <dbReference type="ARBA" id="ARBA00022801"/>
    </source>
</evidence>
<protein>
    <recommendedName>
        <fullName evidence="6">Medium/long-chain acyl-CoA thioesterase YigI</fullName>
        <ecNumber evidence="5">3.1.2.20</ecNumber>
    </recommendedName>
</protein>
<evidence type="ECO:0000313" key="10">
    <source>
        <dbReference type="Proteomes" id="UP000198749"/>
    </source>
</evidence>
<dbReference type="InterPro" id="IPR029069">
    <property type="entry name" value="HotDog_dom_sf"/>
</dbReference>
<proteinExistence type="inferred from homology"/>
<dbReference type="EMBL" id="FOGB01000006">
    <property type="protein sequence ID" value="SEQ67685.1"/>
    <property type="molecule type" value="Genomic_DNA"/>
</dbReference>
<dbReference type="Gene3D" id="3.10.129.10">
    <property type="entry name" value="Hotdog Thioesterase"/>
    <property type="match status" value="1"/>
</dbReference>
<accession>A0A1H9HZU1</accession>
<dbReference type="Pfam" id="PF03061">
    <property type="entry name" value="4HBT"/>
    <property type="match status" value="1"/>
</dbReference>
<dbReference type="PANTHER" id="PTHR43240:SF20">
    <property type="entry name" value="MEDIUM_LONG-CHAIN ACYL-COA THIOESTERASE YIGI"/>
    <property type="match status" value="1"/>
</dbReference>
<dbReference type="STRING" id="355243.SAMN03080615_02324"/>
<evidence type="ECO:0000256" key="3">
    <source>
        <dbReference type="ARBA" id="ARBA00036002"/>
    </source>
</evidence>
<dbReference type="InterPro" id="IPR006683">
    <property type="entry name" value="Thioestr_dom"/>
</dbReference>
<keyword evidence="10" id="KW-1185">Reference proteome</keyword>
<organism evidence="9 10">
    <name type="scientific">Amphritea atlantica</name>
    <dbReference type="NCBI Taxonomy" id="355243"/>
    <lineage>
        <taxon>Bacteria</taxon>
        <taxon>Pseudomonadati</taxon>
        <taxon>Pseudomonadota</taxon>
        <taxon>Gammaproteobacteria</taxon>
        <taxon>Oceanospirillales</taxon>
        <taxon>Oceanospirillaceae</taxon>
        <taxon>Amphritea</taxon>
    </lineage>
</organism>
<gene>
    <name evidence="9" type="ORF">SAMN03080615_02324</name>
</gene>
<dbReference type="AlphaFoldDB" id="A0A1H9HZU1"/>
<dbReference type="PANTHER" id="PTHR43240">
    <property type="entry name" value="1,4-DIHYDROXY-2-NAPHTHOYL-COA THIOESTERASE 1"/>
    <property type="match status" value="1"/>
</dbReference>
<keyword evidence="1" id="KW-0378">Hydrolase</keyword>
<dbReference type="Proteomes" id="UP000198749">
    <property type="component" value="Unassembled WGS sequence"/>
</dbReference>
<sequence>MTVERHALPTEYRVRNPGFAAEVERVFYQAPFVRELGFKLVSFEAGRCETELLLQEKHLQQDGYVHAGVQATLADHSAGTAGATLLAAGQIVLTAEFKINLLRAARGERLSCRAWVLKPGGSLIIAESEIYSHAGERAELVSKATVTLAVVETAKQT</sequence>